<gene>
    <name evidence="1" type="ORF">C8R41DRAFT_707063</name>
</gene>
<evidence type="ECO:0000313" key="1">
    <source>
        <dbReference type="EMBL" id="KAJ4497515.1"/>
    </source>
</evidence>
<keyword evidence="2" id="KW-1185">Reference proteome</keyword>
<accession>A0ABQ8VSI7</accession>
<reference evidence="1" key="1">
    <citation type="submission" date="2022-08" db="EMBL/GenBank/DDBJ databases">
        <title>A Global Phylogenomic Analysis of the Shiitake Genus Lentinula.</title>
        <authorList>
            <consortium name="DOE Joint Genome Institute"/>
            <person name="Sierra-Patev S."/>
            <person name="Min B."/>
            <person name="Naranjo-Ortiz M."/>
            <person name="Looney B."/>
            <person name="Konkel Z."/>
            <person name="Slot J.C."/>
            <person name="Sakamoto Y."/>
            <person name="Steenwyk J.L."/>
            <person name="Rokas A."/>
            <person name="Carro J."/>
            <person name="Camarero S."/>
            <person name="Ferreira P."/>
            <person name="Molpeceres G."/>
            <person name="Ruiz-Duenas F.J."/>
            <person name="Serrano A."/>
            <person name="Henrissat B."/>
            <person name="Drula E."/>
            <person name="Hughes K.W."/>
            <person name="Mata J.L."/>
            <person name="Ishikawa N.K."/>
            <person name="Vargas-Isla R."/>
            <person name="Ushijima S."/>
            <person name="Smith C.A."/>
            <person name="Ahrendt S."/>
            <person name="Andreopoulos W."/>
            <person name="He G."/>
            <person name="Labutti K."/>
            <person name="Lipzen A."/>
            <person name="Ng V."/>
            <person name="Riley R."/>
            <person name="Sandor L."/>
            <person name="Barry K."/>
            <person name="Martinez A.T."/>
            <person name="Xiao Y."/>
            <person name="Gibbons J.G."/>
            <person name="Terashima K."/>
            <person name="Grigoriev I.V."/>
            <person name="Hibbett D.S."/>
        </authorList>
    </citation>
    <scope>NUCLEOTIDE SEQUENCE</scope>
    <source>
        <strain evidence="1">RHP3577 ss4</strain>
    </source>
</reference>
<name>A0ABQ8VSI7_9AGAR</name>
<evidence type="ECO:0000313" key="2">
    <source>
        <dbReference type="Proteomes" id="UP001150217"/>
    </source>
</evidence>
<feature type="non-terminal residue" evidence="1">
    <location>
        <position position="1021"/>
    </location>
</feature>
<comment type="caution">
    <text evidence="1">The sequence shown here is derived from an EMBL/GenBank/DDBJ whole genome shotgun (WGS) entry which is preliminary data.</text>
</comment>
<proteinExistence type="predicted"/>
<dbReference type="EMBL" id="JANVFT010000021">
    <property type="protein sequence ID" value="KAJ4497515.1"/>
    <property type="molecule type" value="Genomic_DNA"/>
</dbReference>
<feature type="non-terminal residue" evidence="1">
    <location>
        <position position="1"/>
    </location>
</feature>
<sequence>SLIKAASNLEIRLHDLSPSQTPVEIQSILGTVEDGAEMLRQQVASDGSAIVSEEAQKLGAMLDSVEQTVQIWRQEYPDTSPVKINNRKCFFDPAADKNTPTVIAYCIALVACVFEQTAQRGATFLLKMLKLFGYSFATLGGRSLNREQEAVLASIPESIERLEKKFNLDIECVPYAVCPKCSCTYTPSYPNNTPNLVYPPLCLERKAASENLCNEPLLSHGKPLKIFEYYPFFDWLGKFISLPGIEEYGDKFCENIDKHLIVPLNKVHQTDGHFIHEFCGVDGQPFIAGRGNEGHWFFTLNADFFNVEGNRIRGKTSSTGMMAMSCLNLPLNIRNDHAYLYIPGIIQGPHEPNAVDAEYRHYLKPLIDDFLVGYTWGVRPYATHRTHGSSSYPRVFCLALALALMDFKAARPFAGFLDITLHHFCYICDCWHNSHLGRTDYENWQPIDDEFLRKGAELWHDAVEVKLCKAIEDLFGTRSSELWWLPYWQASRQLGVDPMHIFFLILMQRYFRDILGLDNPDELKKTLKKPRFRFAFYHEFTPPPSLSSLAANSSGSQEDVFHSATHIGNIHRLLQQPLVSGQEDLRKALKQSNGDALAYVCTDIERLPVDKFAKDDMVNPLILWRMSKPLEQMQSIKIDSSGLLQRVQQVVCEVITPAWVKSPPADVGLSKAGTLKAEHWRTLFSIHVPLAVMSLWQETSPLASASASSMTSVVDTTMHLTCASLVMTKHTLSLERRNLFRHLLRLHVAGLKQDFPGWIFPTHHLAFHIFDGMEYFSGVRNWWNFPFENLIGKLQRIPINHIIGKFECTMHHSFCEGANFRQWLLQSNSLPMLQYCQQLMDKAYNFNHELPATPEDDVDDSVPDLPTVPELVENNFAQPDSRYIIPPPSNLKKLLGAVPSECFSRIPRSKGDYTIPGEGALGNHYICFQPEGVYHPGQRWLAGQIRHIFRQMQKGPIKLAIQRSLSTTALHPFGDFWANGFEADMVSSEFSSNLEIVNLNQVAGHSARWAISDNQVVVVSL</sequence>
<organism evidence="1 2">
    <name type="scientific">Lentinula lateritia</name>
    <dbReference type="NCBI Taxonomy" id="40482"/>
    <lineage>
        <taxon>Eukaryota</taxon>
        <taxon>Fungi</taxon>
        <taxon>Dikarya</taxon>
        <taxon>Basidiomycota</taxon>
        <taxon>Agaricomycotina</taxon>
        <taxon>Agaricomycetes</taxon>
        <taxon>Agaricomycetidae</taxon>
        <taxon>Agaricales</taxon>
        <taxon>Marasmiineae</taxon>
        <taxon>Omphalotaceae</taxon>
        <taxon>Lentinula</taxon>
    </lineage>
</organism>
<protein>
    <submittedName>
        <fullName evidence="1">Uncharacterized protein</fullName>
    </submittedName>
</protein>
<dbReference type="Proteomes" id="UP001150217">
    <property type="component" value="Unassembled WGS sequence"/>
</dbReference>